<dbReference type="Proteomes" id="UP000721844">
    <property type="component" value="Unassembled WGS sequence"/>
</dbReference>
<reference evidence="1 2" key="1">
    <citation type="journal article" date="2021" name="Microorganisms">
        <title>Acidisoma silvae sp. nov. and Acidisomacellulosilytica sp. nov., Two Acidophilic Bacteria Isolated from Decaying Wood, Hydrolyzing Cellulose and Producing Poly-3-hydroxybutyrate.</title>
        <authorList>
            <person name="Mieszkin S."/>
            <person name="Pouder E."/>
            <person name="Uroz S."/>
            <person name="Simon-Colin C."/>
            <person name="Alain K."/>
        </authorList>
    </citation>
    <scope>NUCLEOTIDE SEQUENCE [LARGE SCALE GENOMIC DNA]</scope>
    <source>
        <strain evidence="1 2">HW T5.17</strain>
    </source>
</reference>
<keyword evidence="2" id="KW-1185">Reference proteome</keyword>
<dbReference type="AlphaFoldDB" id="A0A963Z6Q5"/>
<evidence type="ECO:0000313" key="2">
    <source>
        <dbReference type="Proteomes" id="UP000721844"/>
    </source>
</evidence>
<dbReference type="RefSeq" id="WP_227309540.1">
    <property type="nucleotide sequence ID" value="NZ_JAESVA010000010.1"/>
</dbReference>
<gene>
    <name evidence="1" type="ORF">ACELLULO517_21730</name>
</gene>
<organism evidence="1 2">
    <name type="scientific">Acidisoma cellulosilyticum</name>
    <dbReference type="NCBI Taxonomy" id="2802395"/>
    <lineage>
        <taxon>Bacteria</taxon>
        <taxon>Pseudomonadati</taxon>
        <taxon>Pseudomonadota</taxon>
        <taxon>Alphaproteobacteria</taxon>
        <taxon>Acetobacterales</taxon>
        <taxon>Acidocellaceae</taxon>
        <taxon>Acidisoma</taxon>
    </lineage>
</organism>
<comment type="caution">
    <text evidence="1">The sequence shown here is derived from an EMBL/GenBank/DDBJ whole genome shotgun (WGS) entry which is preliminary data.</text>
</comment>
<dbReference type="EMBL" id="JAESVA010000010">
    <property type="protein sequence ID" value="MCB8882882.1"/>
    <property type="molecule type" value="Genomic_DNA"/>
</dbReference>
<sequence>MPDGHVKPVDRLPILWIALGRQRVGKTAMLNTAVQYFRANGNPIRVWNADQQNRSHTLSVFFPDAETVPNSGIEDGKAWIEGRLEDLIQHRYDAVLDVGGGATGFSRLVQEVPLLEAIEGSAVRVVGLFCIGPETADLDYLELFAETDMFMPSASVIVLNSGLVLSGRSTKGAFQPIAEHRVITKATDNGACVAVFPALTCMSAVTDRALTFQEAMNGKAKPGGEPLSLFDRARVNRWWSRDVPEFFASIPRDWLPHAAANGQESEAS</sequence>
<protein>
    <submittedName>
        <fullName evidence="1">FAD-binding oxidoreductase</fullName>
    </submittedName>
</protein>
<accession>A0A963Z6Q5</accession>
<evidence type="ECO:0000313" key="1">
    <source>
        <dbReference type="EMBL" id="MCB8882882.1"/>
    </source>
</evidence>
<name>A0A963Z6Q5_9PROT</name>
<proteinExistence type="predicted"/>